<protein>
    <submittedName>
        <fullName evidence="2">Uncharacterized protein</fullName>
    </submittedName>
</protein>
<evidence type="ECO:0000256" key="1">
    <source>
        <dbReference type="SAM" id="MobiDB-lite"/>
    </source>
</evidence>
<accession>A0A7S3QJ34</accession>
<evidence type="ECO:0000313" key="2">
    <source>
        <dbReference type="EMBL" id="CAE0478846.1"/>
    </source>
</evidence>
<dbReference type="EMBL" id="HBIO01030928">
    <property type="protein sequence ID" value="CAE0478846.1"/>
    <property type="molecule type" value="Transcribed_RNA"/>
</dbReference>
<feature type="region of interest" description="Disordered" evidence="1">
    <location>
        <begin position="1"/>
        <end position="59"/>
    </location>
</feature>
<feature type="compositionally biased region" description="Polar residues" evidence="1">
    <location>
        <begin position="25"/>
        <end position="49"/>
    </location>
</feature>
<organism evidence="2">
    <name type="scientific">Chaetoceros debilis</name>
    <dbReference type="NCBI Taxonomy" id="122233"/>
    <lineage>
        <taxon>Eukaryota</taxon>
        <taxon>Sar</taxon>
        <taxon>Stramenopiles</taxon>
        <taxon>Ochrophyta</taxon>
        <taxon>Bacillariophyta</taxon>
        <taxon>Coscinodiscophyceae</taxon>
        <taxon>Chaetocerotophycidae</taxon>
        <taxon>Chaetocerotales</taxon>
        <taxon>Chaetocerotaceae</taxon>
        <taxon>Chaetoceros</taxon>
    </lineage>
</organism>
<dbReference type="AlphaFoldDB" id="A0A7S3QJ34"/>
<reference evidence="2" key="1">
    <citation type="submission" date="2021-01" db="EMBL/GenBank/DDBJ databases">
        <authorList>
            <person name="Corre E."/>
            <person name="Pelletier E."/>
            <person name="Niang G."/>
            <person name="Scheremetjew M."/>
            <person name="Finn R."/>
            <person name="Kale V."/>
            <person name="Holt S."/>
            <person name="Cochrane G."/>
            <person name="Meng A."/>
            <person name="Brown T."/>
            <person name="Cohen L."/>
        </authorList>
    </citation>
    <scope>NUCLEOTIDE SEQUENCE</scope>
    <source>
        <strain evidence="2">MM31A-1</strain>
    </source>
</reference>
<gene>
    <name evidence="2" type="ORF">CDEB00056_LOCUS23699</name>
</gene>
<name>A0A7S3QJ34_9STRA</name>
<sequence>MFYRRATRSSHYSDDYTSHSESSSNQLFDNTSVQSNTKKLGNHSRTGTGSIRRRLHNDGRYSVNEEQDFVTIAVPELSPKTSRAHRAFWSQLDSDDDDNETTNSLMTNGTCTAKAKNRSTRKNKIFDRMAGICSGGLCMEG</sequence>
<proteinExistence type="predicted"/>